<dbReference type="GO" id="GO:0043952">
    <property type="term" value="P:protein transport by the Sec complex"/>
    <property type="evidence" value="ECO:0007669"/>
    <property type="project" value="UniProtKB-UniRule"/>
</dbReference>
<dbReference type="GO" id="GO:0006605">
    <property type="term" value="P:protein targeting"/>
    <property type="evidence" value="ECO:0007669"/>
    <property type="project" value="UniProtKB-UniRule"/>
</dbReference>
<evidence type="ECO:0000256" key="9">
    <source>
        <dbReference type="HAMAP-Rule" id="MF_00422"/>
    </source>
</evidence>
<evidence type="ECO:0000256" key="1">
    <source>
        <dbReference type="ARBA" id="ARBA00004370"/>
    </source>
</evidence>
<proteinExistence type="inferred from homology"/>
<evidence type="ECO:0000313" key="11">
    <source>
        <dbReference type="Proteomes" id="UP000032668"/>
    </source>
</evidence>
<keyword evidence="2 9" id="KW-0813">Transport</keyword>
<comment type="subunit">
    <text evidence="9">Component of the Sec protein translocase complex. Heterotrimer consisting of SecY, SecE and SecG subunits. The heterotrimers can form oligomers, although 1 heterotrimer is thought to be able to translocate proteins. Interacts with the ribosome. Interacts with SecDF, and other proteins may be involved. Interacts with SecA.</text>
</comment>
<protein>
    <recommendedName>
        <fullName evidence="9">Protein translocase subunit SecE</fullName>
    </recommendedName>
</protein>
<keyword evidence="4 9" id="KW-0812">Transmembrane</keyword>
<dbReference type="NCBIfam" id="TIGR00964">
    <property type="entry name" value="secE_bact"/>
    <property type="match status" value="1"/>
</dbReference>
<evidence type="ECO:0000256" key="4">
    <source>
        <dbReference type="ARBA" id="ARBA00022692"/>
    </source>
</evidence>
<keyword evidence="3 9" id="KW-1003">Cell membrane</keyword>
<evidence type="ECO:0000313" key="10">
    <source>
        <dbReference type="EMBL" id="GAN80816.1"/>
    </source>
</evidence>
<evidence type="ECO:0000256" key="8">
    <source>
        <dbReference type="ARBA" id="ARBA00023136"/>
    </source>
</evidence>
<keyword evidence="7 9" id="KW-0811">Translocation</keyword>
<dbReference type="GO" id="GO:0009306">
    <property type="term" value="P:protein secretion"/>
    <property type="evidence" value="ECO:0007669"/>
    <property type="project" value="UniProtKB-UniRule"/>
</dbReference>
<feature type="transmembrane region" description="Helical" evidence="9">
    <location>
        <begin position="28"/>
        <end position="48"/>
    </location>
</feature>
<dbReference type="STRING" id="1120923.SAMN02746095_00167"/>
<name>A0A0D6PHG2_9PROT</name>
<reference evidence="10 11" key="1">
    <citation type="submission" date="2012-11" db="EMBL/GenBank/DDBJ databases">
        <title>Whole genome sequence of Acidocella aminolytica 101 = DSM 11237.</title>
        <authorList>
            <person name="Azuma Y."/>
            <person name="Higashiura N."/>
            <person name="Hirakawa H."/>
            <person name="Matsushita K."/>
        </authorList>
    </citation>
    <scope>NUCLEOTIDE SEQUENCE [LARGE SCALE GENOMIC DNA]</scope>
    <source>
        <strain evidence="11">101 / DSM 11237</strain>
    </source>
</reference>
<comment type="subcellular location">
    <subcellularLocation>
        <location evidence="9">Cell membrane</location>
        <topology evidence="9">Single-pass membrane protein</topology>
    </subcellularLocation>
    <subcellularLocation>
        <location evidence="1">Membrane</location>
    </subcellularLocation>
</comment>
<dbReference type="Pfam" id="PF00584">
    <property type="entry name" value="SecE"/>
    <property type="match status" value="1"/>
</dbReference>
<dbReference type="EMBL" id="BANC01000059">
    <property type="protein sequence ID" value="GAN80816.1"/>
    <property type="molecule type" value="Genomic_DNA"/>
</dbReference>
<keyword evidence="11" id="KW-1185">Reference proteome</keyword>
<dbReference type="Proteomes" id="UP000032668">
    <property type="component" value="Unassembled WGS sequence"/>
</dbReference>
<dbReference type="RefSeq" id="WP_048879205.1">
    <property type="nucleotide sequence ID" value="NZ_BANC01000059.1"/>
</dbReference>
<comment type="similarity">
    <text evidence="9">Belongs to the SecE/SEC61-gamma family.</text>
</comment>
<evidence type="ECO:0000256" key="2">
    <source>
        <dbReference type="ARBA" id="ARBA00022448"/>
    </source>
</evidence>
<dbReference type="HAMAP" id="MF_00422">
    <property type="entry name" value="SecE"/>
    <property type="match status" value="1"/>
</dbReference>
<keyword evidence="8 9" id="KW-0472">Membrane</keyword>
<dbReference type="OrthoDB" id="9812738at2"/>
<dbReference type="InterPro" id="IPR005807">
    <property type="entry name" value="SecE_bac"/>
</dbReference>
<organism evidence="10 11">
    <name type="scientific">Acidocella aminolytica 101 = DSM 11237</name>
    <dbReference type="NCBI Taxonomy" id="1120923"/>
    <lineage>
        <taxon>Bacteria</taxon>
        <taxon>Pseudomonadati</taxon>
        <taxon>Pseudomonadota</taxon>
        <taxon>Alphaproteobacteria</taxon>
        <taxon>Acetobacterales</taxon>
        <taxon>Acidocellaceae</taxon>
        <taxon>Acidocella</taxon>
    </lineage>
</organism>
<evidence type="ECO:0000256" key="7">
    <source>
        <dbReference type="ARBA" id="ARBA00023010"/>
    </source>
</evidence>
<dbReference type="Gene3D" id="1.20.5.1030">
    <property type="entry name" value="Preprotein translocase secy subunit"/>
    <property type="match status" value="1"/>
</dbReference>
<accession>A0A0D6PHG2</accession>
<gene>
    <name evidence="9" type="primary">secE</name>
    <name evidence="10" type="ORF">Aam_060_042</name>
</gene>
<dbReference type="InterPro" id="IPR038379">
    <property type="entry name" value="SecE_sf"/>
</dbReference>
<evidence type="ECO:0000256" key="6">
    <source>
        <dbReference type="ARBA" id="ARBA00022989"/>
    </source>
</evidence>
<dbReference type="GO" id="GO:0008320">
    <property type="term" value="F:protein transmembrane transporter activity"/>
    <property type="evidence" value="ECO:0007669"/>
    <property type="project" value="UniProtKB-UniRule"/>
</dbReference>
<keyword evidence="6 9" id="KW-1133">Transmembrane helix</keyword>
<evidence type="ECO:0000256" key="3">
    <source>
        <dbReference type="ARBA" id="ARBA00022475"/>
    </source>
</evidence>
<dbReference type="AlphaFoldDB" id="A0A0D6PHG2"/>
<comment type="caution">
    <text evidence="10">The sequence shown here is derived from an EMBL/GenBank/DDBJ whole genome shotgun (WGS) entry which is preliminary data.</text>
</comment>
<keyword evidence="5 9" id="KW-0653">Protein transport</keyword>
<dbReference type="GO" id="GO:0065002">
    <property type="term" value="P:intracellular protein transmembrane transport"/>
    <property type="evidence" value="ECO:0007669"/>
    <property type="project" value="UniProtKB-UniRule"/>
</dbReference>
<dbReference type="PANTHER" id="PTHR33910">
    <property type="entry name" value="PROTEIN TRANSLOCASE SUBUNIT SECE"/>
    <property type="match status" value="1"/>
</dbReference>
<dbReference type="PRINTS" id="PR01650">
    <property type="entry name" value="SECETRNLCASE"/>
</dbReference>
<dbReference type="PANTHER" id="PTHR33910:SF1">
    <property type="entry name" value="PROTEIN TRANSLOCASE SUBUNIT SECE"/>
    <property type="match status" value="1"/>
</dbReference>
<sequence length="64" mass="6786">MAFNVLKFAREVRTEASRVTWPKGKETVQLTGIVLAMVVATSLFFLAVDGIIGAAMRALFGAGG</sequence>
<dbReference type="InterPro" id="IPR001901">
    <property type="entry name" value="Translocase_SecE/Sec61-g"/>
</dbReference>
<evidence type="ECO:0000256" key="5">
    <source>
        <dbReference type="ARBA" id="ARBA00022927"/>
    </source>
</evidence>
<comment type="function">
    <text evidence="9">Essential subunit of the Sec protein translocation channel SecYEG. Clamps together the 2 halves of SecY. May contact the channel plug during translocation.</text>
</comment>
<dbReference type="PROSITE" id="PS01067">
    <property type="entry name" value="SECE_SEC61G"/>
    <property type="match status" value="1"/>
</dbReference>
<dbReference type="GO" id="GO:0005886">
    <property type="term" value="C:plasma membrane"/>
    <property type="evidence" value="ECO:0007669"/>
    <property type="project" value="UniProtKB-SubCell"/>
</dbReference>